<evidence type="ECO:0000256" key="1">
    <source>
        <dbReference type="ARBA" id="ARBA00009176"/>
    </source>
</evidence>
<organism evidence="4 5">
    <name type="scientific">Acer yangbiense</name>
    <dbReference type="NCBI Taxonomy" id="1000413"/>
    <lineage>
        <taxon>Eukaryota</taxon>
        <taxon>Viridiplantae</taxon>
        <taxon>Streptophyta</taxon>
        <taxon>Embryophyta</taxon>
        <taxon>Tracheophyta</taxon>
        <taxon>Spermatophyta</taxon>
        <taxon>Magnoliopsida</taxon>
        <taxon>eudicotyledons</taxon>
        <taxon>Gunneridae</taxon>
        <taxon>Pentapetalae</taxon>
        <taxon>rosids</taxon>
        <taxon>malvids</taxon>
        <taxon>Sapindales</taxon>
        <taxon>Sapindaceae</taxon>
        <taxon>Hippocastanoideae</taxon>
        <taxon>Acereae</taxon>
        <taxon>Acer</taxon>
    </lineage>
</organism>
<feature type="domain" description="Inosine/uridine-preferring nucleoside hydrolase" evidence="3">
    <location>
        <begin position="260"/>
        <end position="368"/>
    </location>
</feature>
<dbReference type="InterPro" id="IPR036452">
    <property type="entry name" value="Ribo_hydro-like"/>
</dbReference>
<evidence type="ECO:0000313" key="4">
    <source>
        <dbReference type="EMBL" id="TXG65677.1"/>
    </source>
</evidence>
<dbReference type="InterPro" id="IPR001910">
    <property type="entry name" value="Inosine/uridine_hydrolase_dom"/>
</dbReference>
<name>A0A5C7I930_9ROSI</name>
<accession>A0A5C7I930</accession>
<keyword evidence="5" id="KW-1185">Reference proteome</keyword>
<comment type="caution">
    <text evidence="4">The sequence shown here is derived from an EMBL/GenBank/DDBJ whole genome shotgun (WGS) entry which is preliminary data.</text>
</comment>
<evidence type="ECO:0000259" key="3">
    <source>
        <dbReference type="Pfam" id="PF01156"/>
    </source>
</evidence>
<evidence type="ECO:0000313" key="5">
    <source>
        <dbReference type="Proteomes" id="UP000323000"/>
    </source>
</evidence>
<dbReference type="Proteomes" id="UP000323000">
    <property type="component" value="Chromosome 3"/>
</dbReference>
<protein>
    <recommendedName>
        <fullName evidence="3">Inosine/uridine-preferring nucleoside hydrolase domain-containing protein</fullName>
    </recommendedName>
</protein>
<comment type="similarity">
    <text evidence="1">Belongs to the IUNH family.</text>
</comment>
<dbReference type="PANTHER" id="PTHR46692">
    <property type="entry name" value="INOSINE-URIDINE PREFERRING NUCLEOSIDE HYDROLASE FAMILY PROTEIN"/>
    <property type="match status" value="1"/>
</dbReference>
<sequence>MGILTTLLQAITIKANGWSDGGHAINHMYDILFMMDQDHIPVGVGGEGGILPNGTILPNVGGFQPIIDQVCMHHQKHFSIIKSCFICFSGMEKYSQAIPVGLRGRQDINSNFSLRKAFLPQVLNSPKKTGRFNISTQFPYYKEVVYIIPVVYDLDMSSGDFPVLLYLLKLPVELINLKLVRLAGQPLIRYMMGRVDFPVGLGDVFAVGQVYPTFPAIGDCKYAKAIPQASGGLLDSDTLYVLARDLPRSPRRYTAENSVKSGAPRDTDHPELRQPSEVDVWKSIVESLDPGSKITILTNGPLTNLTKIIHSENSISVIQEVYIVGGNIDNDTNKGNVFTVPSNEHAEFNIFLDPLAAKTLGTKSGTPESVFSERLLSRLCQLQLRHSSYHHVDIFLGEILGAVILGGHSHLNITYNFKPLKIVADGDISNVGQIIIDEERGKLVKVMESVNVAAYYDHFA</sequence>
<proteinExistence type="inferred from homology"/>
<dbReference type="OrthoDB" id="5783963at2759"/>
<dbReference type="GO" id="GO:0016799">
    <property type="term" value="F:hydrolase activity, hydrolyzing N-glycosyl compounds"/>
    <property type="evidence" value="ECO:0007669"/>
    <property type="project" value="InterPro"/>
</dbReference>
<feature type="region of interest" description="Disordered" evidence="2">
    <location>
        <begin position="251"/>
        <end position="272"/>
    </location>
</feature>
<dbReference type="EMBL" id="VAHF01000003">
    <property type="protein sequence ID" value="TXG65677.1"/>
    <property type="molecule type" value="Genomic_DNA"/>
</dbReference>
<dbReference type="SUPFAM" id="SSF53590">
    <property type="entry name" value="Nucleoside hydrolase"/>
    <property type="match status" value="1"/>
</dbReference>
<dbReference type="AlphaFoldDB" id="A0A5C7I930"/>
<dbReference type="Pfam" id="PF01156">
    <property type="entry name" value="IU_nuc_hydro"/>
    <property type="match status" value="1"/>
</dbReference>
<feature type="compositionally biased region" description="Basic and acidic residues" evidence="2">
    <location>
        <begin position="263"/>
        <end position="272"/>
    </location>
</feature>
<reference evidence="5" key="1">
    <citation type="journal article" date="2019" name="Gigascience">
        <title>De novo genome assembly of the endangered Acer yangbiense, a plant species with extremely small populations endemic to Yunnan Province, China.</title>
        <authorList>
            <person name="Yang J."/>
            <person name="Wariss H.M."/>
            <person name="Tao L."/>
            <person name="Zhang R."/>
            <person name="Yun Q."/>
            <person name="Hollingsworth P."/>
            <person name="Dao Z."/>
            <person name="Luo G."/>
            <person name="Guo H."/>
            <person name="Ma Y."/>
            <person name="Sun W."/>
        </authorList>
    </citation>
    <scope>NUCLEOTIDE SEQUENCE [LARGE SCALE GENOMIC DNA]</scope>
    <source>
        <strain evidence="5">cv. Malutang</strain>
    </source>
</reference>
<dbReference type="PANTHER" id="PTHR46692:SF2">
    <property type="entry name" value="INOSINE_URIDINE-PREFERRING NUCLEOSIDE HYDROLASE DOMAIN-CONTAINING PROTEIN"/>
    <property type="match status" value="1"/>
</dbReference>
<gene>
    <name evidence="4" type="ORF">EZV62_006952</name>
</gene>
<dbReference type="Gene3D" id="3.90.245.10">
    <property type="entry name" value="Ribonucleoside hydrolase-like"/>
    <property type="match status" value="1"/>
</dbReference>
<evidence type="ECO:0000256" key="2">
    <source>
        <dbReference type="SAM" id="MobiDB-lite"/>
    </source>
</evidence>